<dbReference type="PANTHER" id="PTHR43000">
    <property type="entry name" value="DTDP-D-GLUCOSE 4,6-DEHYDRATASE-RELATED"/>
    <property type="match status" value="1"/>
</dbReference>
<dbReference type="FunFam" id="3.40.50.720:FF:000304">
    <property type="entry name" value="UDP-glucose 4,6-dehydratase"/>
    <property type="match status" value="1"/>
</dbReference>
<comment type="caution">
    <text evidence="9">The sequence shown here is derived from an EMBL/GenBank/DDBJ whole genome shotgun (WGS) entry which is preliminary data.</text>
</comment>
<comment type="catalytic activity">
    <reaction evidence="1 7">
        <text>dTDP-alpha-D-glucose = dTDP-4-dehydro-6-deoxy-alpha-D-glucose + H2O</text>
        <dbReference type="Rhea" id="RHEA:17221"/>
        <dbReference type="ChEBI" id="CHEBI:15377"/>
        <dbReference type="ChEBI" id="CHEBI:57477"/>
        <dbReference type="ChEBI" id="CHEBI:57649"/>
        <dbReference type="EC" id="4.2.1.46"/>
    </reaction>
</comment>
<dbReference type="SUPFAM" id="SSF51735">
    <property type="entry name" value="NAD(P)-binding Rossmann-fold domains"/>
    <property type="match status" value="1"/>
</dbReference>
<evidence type="ECO:0000256" key="2">
    <source>
        <dbReference type="ARBA" id="ARBA00001911"/>
    </source>
</evidence>
<evidence type="ECO:0000256" key="4">
    <source>
        <dbReference type="ARBA" id="ARBA00011990"/>
    </source>
</evidence>
<dbReference type="GO" id="GO:0009225">
    <property type="term" value="P:nucleotide-sugar metabolic process"/>
    <property type="evidence" value="ECO:0007669"/>
    <property type="project" value="InterPro"/>
</dbReference>
<dbReference type="Gene3D" id="3.90.25.10">
    <property type="entry name" value="UDP-galactose 4-epimerase, domain 1"/>
    <property type="match status" value="1"/>
</dbReference>
<dbReference type="AlphaFoldDB" id="A0A0G0MK85"/>
<accession>A0A0G0MK85</accession>
<dbReference type="CDD" id="cd05246">
    <property type="entry name" value="dTDP_GD_SDR_e"/>
    <property type="match status" value="1"/>
</dbReference>
<dbReference type="Gene3D" id="3.40.50.720">
    <property type="entry name" value="NAD(P)-binding Rossmann-like Domain"/>
    <property type="match status" value="1"/>
</dbReference>
<dbReference type="NCBIfam" id="TIGR01181">
    <property type="entry name" value="dTDP_gluc_dehyt"/>
    <property type="match status" value="1"/>
</dbReference>
<comment type="similarity">
    <text evidence="3 7">Belongs to the NAD(P)-dependent epimerase/dehydratase family. dTDP-glucose dehydratase subfamily.</text>
</comment>
<dbReference type="EMBL" id="LBWG01000007">
    <property type="protein sequence ID" value="KKR04454.1"/>
    <property type="molecule type" value="Genomic_DNA"/>
</dbReference>
<dbReference type="Pfam" id="PF16363">
    <property type="entry name" value="GDP_Man_Dehyd"/>
    <property type="match status" value="1"/>
</dbReference>
<evidence type="ECO:0000313" key="9">
    <source>
        <dbReference type="EMBL" id="KKR04454.1"/>
    </source>
</evidence>
<evidence type="ECO:0000256" key="5">
    <source>
        <dbReference type="ARBA" id="ARBA00023027"/>
    </source>
</evidence>
<keyword evidence="6 7" id="KW-0456">Lyase</keyword>
<dbReference type="EC" id="4.2.1.46" evidence="4 7"/>
<reference evidence="9 10" key="1">
    <citation type="journal article" date="2015" name="Nature">
        <title>rRNA introns, odd ribosomes, and small enigmatic genomes across a large radiation of phyla.</title>
        <authorList>
            <person name="Brown C.T."/>
            <person name="Hug L.A."/>
            <person name="Thomas B.C."/>
            <person name="Sharon I."/>
            <person name="Castelle C.J."/>
            <person name="Singh A."/>
            <person name="Wilkins M.J."/>
            <person name="Williams K.H."/>
            <person name="Banfield J.F."/>
        </authorList>
    </citation>
    <scope>NUCLEOTIDE SEQUENCE [LARGE SCALE GENOMIC DNA]</scope>
</reference>
<evidence type="ECO:0000256" key="7">
    <source>
        <dbReference type="RuleBase" id="RU004473"/>
    </source>
</evidence>
<evidence type="ECO:0000256" key="3">
    <source>
        <dbReference type="ARBA" id="ARBA00008178"/>
    </source>
</evidence>
<organism evidence="9 10">
    <name type="scientific">Candidatus Uhrbacteria bacterium GW2011_GWF2_39_13</name>
    <dbReference type="NCBI Taxonomy" id="1618995"/>
    <lineage>
        <taxon>Bacteria</taxon>
        <taxon>Candidatus Uhriibacteriota</taxon>
    </lineage>
</organism>
<gene>
    <name evidence="9" type="ORF">UT30_C0007G0010</name>
</gene>
<dbReference type="InterPro" id="IPR036291">
    <property type="entry name" value="NAD(P)-bd_dom_sf"/>
</dbReference>
<name>A0A0G0MK85_9BACT</name>
<evidence type="ECO:0000256" key="6">
    <source>
        <dbReference type="ARBA" id="ARBA00023239"/>
    </source>
</evidence>
<evidence type="ECO:0000259" key="8">
    <source>
        <dbReference type="Pfam" id="PF16363"/>
    </source>
</evidence>
<proteinExistence type="inferred from homology"/>
<keyword evidence="5" id="KW-0520">NAD</keyword>
<protein>
    <recommendedName>
        <fullName evidence="4 7">dTDP-glucose 4,6-dehydratase</fullName>
        <ecNumber evidence="4 7">4.2.1.46</ecNumber>
    </recommendedName>
</protein>
<feature type="domain" description="NAD(P)-binding" evidence="8">
    <location>
        <begin position="4"/>
        <end position="303"/>
    </location>
</feature>
<evidence type="ECO:0000256" key="1">
    <source>
        <dbReference type="ARBA" id="ARBA00001539"/>
    </source>
</evidence>
<comment type="cofactor">
    <cofactor evidence="2 7">
        <name>NAD(+)</name>
        <dbReference type="ChEBI" id="CHEBI:57540"/>
    </cofactor>
</comment>
<sequence length="333" mass="37991">MKILLTGGAGFMGSNMIHYLLREYQDIEVINFDDLTYAGNLESLTDVAQDPRYTFVKGNIIDTNAVETAIQGVDVVINYAAETHVDRSILDPRAFIDTNIYGVYNILEAVRKHKIHRYIQISTDEVFGAVLEGESDEQSKFEPRSPYSASKAAGDHLCAAYAITYGVPVIVTHSCNFYGPYQFPEKLIPLFTMNLIEGKKVPVYGDGQQVREWIFTHDHCRAVDVIMRKGNPGEIYNIGTGYRVPNLEVIKQMLDLTGRGEEAIEYVLDRPGHDRRYAVNSNKLRTELGWEPQVSFEEGLAKTVEWYKNNPDWINRCRTGEYKEYYLKQYGNK</sequence>
<dbReference type="GO" id="GO:0008460">
    <property type="term" value="F:dTDP-glucose 4,6-dehydratase activity"/>
    <property type="evidence" value="ECO:0007669"/>
    <property type="project" value="UniProtKB-EC"/>
</dbReference>
<dbReference type="InterPro" id="IPR005888">
    <property type="entry name" value="dTDP_Gluc_deHydtase"/>
</dbReference>
<evidence type="ECO:0000313" key="10">
    <source>
        <dbReference type="Proteomes" id="UP000033935"/>
    </source>
</evidence>
<dbReference type="InterPro" id="IPR016040">
    <property type="entry name" value="NAD(P)-bd_dom"/>
</dbReference>
<dbReference type="PATRIC" id="fig|1618995.3.peg.369"/>
<dbReference type="Proteomes" id="UP000033935">
    <property type="component" value="Unassembled WGS sequence"/>
</dbReference>